<dbReference type="RefSeq" id="WP_074927522.1">
    <property type="nucleotide sequence ID" value="NZ_FOWR01000022.1"/>
</dbReference>
<accession>A0A1I5SRK4</accession>
<dbReference type="Proteomes" id="UP000182692">
    <property type="component" value="Unassembled WGS sequence"/>
</dbReference>
<dbReference type="Gene3D" id="3.40.250.10">
    <property type="entry name" value="Rhodanese-like domain"/>
    <property type="match status" value="1"/>
</dbReference>
<dbReference type="CDD" id="cd00158">
    <property type="entry name" value="RHOD"/>
    <property type="match status" value="1"/>
</dbReference>
<protein>
    <submittedName>
        <fullName evidence="3">Phage shock protein E</fullName>
    </submittedName>
</protein>
<feature type="signal peptide" evidence="1">
    <location>
        <begin position="1"/>
        <end position="24"/>
    </location>
</feature>
<dbReference type="Pfam" id="PF00581">
    <property type="entry name" value="Rhodanese"/>
    <property type="match status" value="1"/>
</dbReference>
<evidence type="ECO:0000313" key="3">
    <source>
        <dbReference type="EMBL" id="SFP73359.1"/>
    </source>
</evidence>
<evidence type="ECO:0000256" key="1">
    <source>
        <dbReference type="SAM" id="SignalP"/>
    </source>
</evidence>
<dbReference type="SMART" id="SM00450">
    <property type="entry name" value="RHOD"/>
    <property type="match status" value="1"/>
</dbReference>
<dbReference type="PROSITE" id="PS50206">
    <property type="entry name" value="RHODANESE_3"/>
    <property type="match status" value="1"/>
</dbReference>
<organism evidence="3 4">
    <name type="scientific">Enterovibrio norvegicus DSM 15893</name>
    <dbReference type="NCBI Taxonomy" id="1121869"/>
    <lineage>
        <taxon>Bacteria</taxon>
        <taxon>Pseudomonadati</taxon>
        <taxon>Pseudomonadota</taxon>
        <taxon>Gammaproteobacteria</taxon>
        <taxon>Vibrionales</taxon>
        <taxon>Vibrionaceae</taxon>
        <taxon>Enterovibrio</taxon>
    </lineage>
</organism>
<reference evidence="3 4" key="1">
    <citation type="submission" date="2016-10" db="EMBL/GenBank/DDBJ databases">
        <authorList>
            <person name="de Groot N.N."/>
        </authorList>
    </citation>
    <scope>NUCLEOTIDE SEQUENCE [LARGE SCALE GENOMIC DNA]</scope>
    <source>
        <strain evidence="3 4">DSM 15893</strain>
    </source>
</reference>
<keyword evidence="1" id="KW-0732">Signal</keyword>
<proteinExistence type="predicted"/>
<sequence>MTLLSVKSGVIGLAVMLLSAALHAEAVWIDTRSAAEHFFDSIPGDVRFSHTDIVKEVSALYPDKSQEIRLYCRSGVRSGKAMEALKAEGYQNVFNAGGIDDAREQRGLFAE</sequence>
<dbReference type="OrthoDB" id="9814704at2"/>
<gene>
    <name evidence="3" type="ORF">SAMN03084138_02982</name>
</gene>
<dbReference type="InterPro" id="IPR001763">
    <property type="entry name" value="Rhodanese-like_dom"/>
</dbReference>
<dbReference type="EMBL" id="FOWR01000022">
    <property type="protein sequence ID" value="SFP73359.1"/>
    <property type="molecule type" value="Genomic_DNA"/>
</dbReference>
<name>A0A1I5SRK4_9GAMM</name>
<dbReference type="GeneID" id="35870461"/>
<dbReference type="AlphaFoldDB" id="A0A1I5SRK4"/>
<evidence type="ECO:0000313" key="4">
    <source>
        <dbReference type="Proteomes" id="UP000182692"/>
    </source>
</evidence>
<dbReference type="InterPro" id="IPR036873">
    <property type="entry name" value="Rhodanese-like_dom_sf"/>
</dbReference>
<evidence type="ECO:0000259" key="2">
    <source>
        <dbReference type="PROSITE" id="PS50206"/>
    </source>
</evidence>
<feature type="domain" description="Rhodanese" evidence="2">
    <location>
        <begin position="22"/>
        <end position="111"/>
    </location>
</feature>
<dbReference type="STRING" id="1121869.SAMN03084138_02982"/>
<feature type="chain" id="PRO_5010325902" evidence="1">
    <location>
        <begin position="25"/>
        <end position="111"/>
    </location>
</feature>
<dbReference type="SUPFAM" id="SSF52821">
    <property type="entry name" value="Rhodanese/Cell cycle control phosphatase"/>
    <property type="match status" value="1"/>
</dbReference>